<evidence type="ECO:0000313" key="2">
    <source>
        <dbReference type="Proteomes" id="UP000775213"/>
    </source>
</evidence>
<keyword evidence="2" id="KW-1185">Reference proteome</keyword>
<dbReference type="AlphaFoldDB" id="A0AAV7HQ58"/>
<accession>A0AAV7HQ58</accession>
<proteinExistence type="predicted"/>
<comment type="caution">
    <text evidence="1">The sequence shown here is derived from an EMBL/GenBank/DDBJ whole genome shotgun (WGS) entry which is preliminary data.</text>
</comment>
<dbReference type="Proteomes" id="UP000775213">
    <property type="component" value="Unassembled WGS sequence"/>
</dbReference>
<reference evidence="1 2" key="1">
    <citation type="journal article" date="2021" name="Hortic Res">
        <title>Chromosome-scale assembly of the Dendrobium chrysotoxum genome enhances the understanding of orchid evolution.</title>
        <authorList>
            <person name="Zhang Y."/>
            <person name="Zhang G.Q."/>
            <person name="Zhang D."/>
            <person name="Liu X.D."/>
            <person name="Xu X.Y."/>
            <person name="Sun W.H."/>
            <person name="Yu X."/>
            <person name="Zhu X."/>
            <person name="Wang Z.W."/>
            <person name="Zhao X."/>
            <person name="Zhong W.Y."/>
            <person name="Chen H."/>
            <person name="Yin W.L."/>
            <person name="Huang T."/>
            <person name="Niu S.C."/>
            <person name="Liu Z.J."/>
        </authorList>
    </citation>
    <scope>NUCLEOTIDE SEQUENCE [LARGE SCALE GENOMIC DNA]</scope>
    <source>
        <strain evidence="1">Lindl</strain>
    </source>
</reference>
<name>A0AAV7HQ58_DENCH</name>
<dbReference type="EMBL" id="JAGFBR010000002">
    <property type="protein sequence ID" value="KAH0469400.1"/>
    <property type="molecule type" value="Genomic_DNA"/>
</dbReference>
<evidence type="ECO:0000313" key="1">
    <source>
        <dbReference type="EMBL" id="KAH0469400.1"/>
    </source>
</evidence>
<gene>
    <name evidence="1" type="ORF">IEQ34_000958</name>
</gene>
<protein>
    <submittedName>
        <fullName evidence="1">Uncharacterized protein</fullName>
    </submittedName>
</protein>
<organism evidence="1 2">
    <name type="scientific">Dendrobium chrysotoxum</name>
    <name type="common">Orchid</name>
    <dbReference type="NCBI Taxonomy" id="161865"/>
    <lineage>
        <taxon>Eukaryota</taxon>
        <taxon>Viridiplantae</taxon>
        <taxon>Streptophyta</taxon>
        <taxon>Embryophyta</taxon>
        <taxon>Tracheophyta</taxon>
        <taxon>Spermatophyta</taxon>
        <taxon>Magnoliopsida</taxon>
        <taxon>Liliopsida</taxon>
        <taxon>Asparagales</taxon>
        <taxon>Orchidaceae</taxon>
        <taxon>Epidendroideae</taxon>
        <taxon>Malaxideae</taxon>
        <taxon>Dendrobiinae</taxon>
        <taxon>Dendrobium</taxon>
    </lineage>
</organism>
<sequence length="64" mass="7354">MFMLDGEKGMNLRNGVRVLGIEGRRWMVDGVEKKEILRPLRARLLESSKKGRIWPMANQGTITI</sequence>